<dbReference type="PROSITE" id="PS50164">
    <property type="entry name" value="GIY_YIG"/>
    <property type="match status" value="1"/>
</dbReference>
<comment type="caution">
    <text evidence="2">The sequence shown here is derived from an EMBL/GenBank/DDBJ whole genome shotgun (WGS) entry which is preliminary data.</text>
</comment>
<dbReference type="AlphaFoldDB" id="E2ZAT1"/>
<evidence type="ECO:0000313" key="3">
    <source>
        <dbReference type="Proteomes" id="UP000003195"/>
    </source>
</evidence>
<protein>
    <submittedName>
        <fullName evidence="2">Group I intron endonuclease</fullName>
    </submittedName>
</protein>
<evidence type="ECO:0000313" key="2">
    <source>
        <dbReference type="EMBL" id="EFQ04613.1"/>
    </source>
</evidence>
<dbReference type="InterPro" id="IPR006350">
    <property type="entry name" value="Intron_endoG1"/>
</dbReference>
<keyword evidence="2" id="KW-0540">Nuclease</keyword>
<dbReference type="NCBIfam" id="TIGR01453">
    <property type="entry name" value="grpIintron_endo"/>
    <property type="match status" value="1"/>
</dbReference>
<name>E2ZAT1_9FIRM</name>
<dbReference type="RefSeq" id="WP_006941404.1">
    <property type="nucleotide sequence ID" value="NZ_GL538186.1"/>
</dbReference>
<proteinExistence type="predicted"/>
<dbReference type="OrthoDB" id="2885760at2"/>
<dbReference type="InterPro" id="IPR035901">
    <property type="entry name" value="GIY-YIG_endonuc_sf"/>
</dbReference>
<dbReference type="STRING" id="706434.HMPREF9429_00549"/>
<dbReference type="HOGENOM" id="CLU_1439535_0_0_9"/>
<accession>E2ZAT1</accession>
<keyword evidence="3" id="KW-1185">Reference proteome</keyword>
<sequence length="188" mass="21256">MKCVYKITNVLNGKFYIGSTTRFKKRVQQWRDYTSNVNSAVKKDILRYGRDNFTIEPIEIFPEETSKQEIAAKELDFIHKLQPEYNTIGKPRPMETREKLSKALAGKKMPPEVGKKISVGQKARHKIFPQTNAGHLKKALIIETGEVVIGIKNVAVKLGVNASTVTKAIKRSGTVKGYHIKLLTECRD</sequence>
<gene>
    <name evidence="2" type="ORF">HMPREF9429_00549</name>
</gene>
<dbReference type="GO" id="GO:0004519">
    <property type="term" value="F:endonuclease activity"/>
    <property type="evidence" value="ECO:0007669"/>
    <property type="project" value="UniProtKB-KW"/>
</dbReference>
<dbReference type="SUPFAM" id="SSF82771">
    <property type="entry name" value="GIY-YIG endonuclease"/>
    <property type="match status" value="1"/>
</dbReference>
<dbReference type="Pfam" id="PF01541">
    <property type="entry name" value="GIY-YIG"/>
    <property type="match status" value="1"/>
</dbReference>
<feature type="domain" description="GIY-YIG" evidence="1">
    <location>
        <begin position="1"/>
        <end position="87"/>
    </location>
</feature>
<dbReference type="EMBL" id="AECS01000012">
    <property type="protein sequence ID" value="EFQ04613.1"/>
    <property type="molecule type" value="Genomic_DNA"/>
</dbReference>
<keyword evidence="2" id="KW-0255">Endonuclease</keyword>
<evidence type="ECO:0000259" key="1">
    <source>
        <dbReference type="PROSITE" id="PS50164"/>
    </source>
</evidence>
<organism evidence="2 3">
    <name type="scientific">Megasphaera micronuciformis F0359</name>
    <dbReference type="NCBI Taxonomy" id="706434"/>
    <lineage>
        <taxon>Bacteria</taxon>
        <taxon>Bacillati</taxon>
        <taxon>Bacillota</taxon>
        <taxon>Negativicutes</taxon>
        <taxon>Veillonellales</taxon>
        <taxon>Veillonellaceae</taxon>
        <taxon>Megasphaera</taxon>
    </lineage>
</organism>
<dbReference type="SMART" id="SM00465">
    <property type="entry name" value="GIYc"/>
    <property type="match status" value="1"/>
</dbReference>
<keyword evidence="2" id="KW-0378">Hydrolase</keyword>
<reference evidence="2 3" key="1">
    <citation type="submission" date="2010-08" db="EMBL/GenBank/DDBJ databases">
        <authorList>
            <person name="Weinstock G."/>
            <person name="Sodergren E."/>
            <person name="Clifton S."/>
            <person name="Fulton L."/>
            <person name="Fulton B."/>
            <person name="Courtney L."/>
            <person name="Fronick C."/>
            <person name="Harrison M."/>
            <person name="Strong C."/>
            <person name="Farmer C."/>
            <person name="Delahaunty K."/>
            <person name="Markovic C."/>
            <person name="Hall O."/>
            <person name="Minx P."/>
            <person name="Tomlinson C."/>
            <person name="Mitreva M."/>
            <person name="Hou S."/>
            <person name="Chen J."/>
            <person name="Wollam A."/>
            <person name="Pepin K.H."/>
            <person name="Johnson M."/>
            <person name="Bhonagiri V."/>
            <person name="Zhang X."/>
            <person name="Suruliraj S."/>
            <person name="Warren W."/>
            <person name="Chinwalla A."/>
            <person name="Mardis E.R."/>
            <person name="Wilson R.K."/>
        </authorList>
    </citation>
    <scope>NUCLEOTIDE SEQUENCE [LARGE SCALE GENOMIC DNA]</scope>
    <source>
        <strain evidence="2 3">F0359</strain>
    </source>
</reference>
<dbReference type="InterPro" id="IPR000305">
    <property type="entry name" value="GIY-YIG_endonuc"/>
</dbReference>
<dbReference type="Proteomes" id="UP000003195">
    <property type="component" value="Unassembled WGS sequence"/>
</dbReference>
<dbReference type="Gene3D" id="3.40.1440.10">
    <property type="entry name" value="GIY-YIG endonuclease"/>
    <property type="match status" value="1"/>
</dbReference>